<keyword evidence="6 10" id="KW-0540">Nuclease</keyword>
<keyword evidence="7 10" id="KW-0479">Metal-binding</keyword>
<protein>
    <recommendedName>
        <fullName evidence="11">Ribonuclease</fullName>
        <ecNumber evidence="11">3.1.26.4</ecNumber>
    </recommendedName>
</protein>
<comment type="subcellular location">
    <subcellularLocation>
        <location evidence="4">Cytoplasm</location>
    </subcellularLocation>
</comment>
<dbReference type="InterPro" id="IPR036397">
    <property type="entry name" value="RNaseH_sf"/>
</dbReference>
<comment type="function">
    <text evidence="3 11">Endonuclease that specifically degrades the RNA of RNA-DNA hybrids.</text>
</comment>
<dbReference type="PANTHER" id="PTHR10954:SF18">
    <property type="entry name" value="RIBONUCLEASE HII"/>
    <property type="match status" value="1"/>
</dbReference>
<evidence type="ECO:0000256" key="4">
    <source>
        <dbReference type="ARBA" id="ARBA00004496"/>
    </source>
</evidence>
<comment type="cofactor">
    <cofactor evidence="2">
        <name>Mg(2+)</name>
        <dbReference type="ChEBI" id="CHEBI:18420"/>
    </cofactor>
</comment>
<dbReference type="InterPro" id="IPR024567">
    <property type="entry name" value="RNase_HII/HIII_dom"/>
</dbReference>
<dbReference type="GO" id="GO:0006298">
    <property type="term" value="P:mismatch repair"/>
    <property type="evidence" value="ECO:0007669"/>
    <property type="project" value="TreeGrafter"/>
</dbReference>
<feature type="domain" description="RNase H type-2" evidence="12">
    <location>
        <begin position="82"/>
        <end position="299"/>
    </location>
</feature>
<evidence type="ECO:0000256" key="6">
    <source>
        <dbReference type="ARBA" id="ARBA00022722"/>
    </source>
</evidence>
<comment type="cofactor">
    <cofactor evidence="10">
        <name>Mn(2+)</name>
        <dbReference type="ChEBI" id="CHEBI:29035"/>
    </cofactor>
    <cofactor evidence="10">
        <name>Mg(2+)</name>
        <dbReference type="ChEBI" id="CHEBI:18420"/>
    </cofactor>
    <text evidence="10">Manganese or magnesium. Binds 1 divalent metal ion per monomer in the absence of substrate. May bind a second metal ion after substrate binding.</text>
</comment>
<dbReference type="InterPro" id="IPR012337">
    <property type="entry name" value="RNaseH-like_sf"/>
</dbReference>
<evidence type="ECO:0000259" key="12">
    <source>
        <dbReference type="PROSITE" id="PS51975"/>
    </source>
</evidence>
<keyword evidence="8 10" id="KW-0255">Endonuclease</keyword>
<keyword evidence="9 10" id="KW-0378">Hydrolase</keyword>
<comment type="similarity">
    <text evidence="11">Belongs to the RNase HII family.</text>
</comment>
<evidence type="ECO:0000256" key="2">
    <source>
        <dbReference type="ARBA" id="ARBA00001946"/>
    </source>
</evidence>
<evidence type="ECO:0000256" key="8">
    <source>
        <dbReference type="ARBA" id="ARBA00022759"/>
    </source>
</evidence>
<feature type="binding site" evidence="10">
    <location>
        <position position="89"/>
    </location>
    <ligand>
        <name>a divalent metal cation</name>
        <dbReference type="ChEBI" id="CHEBI:60240"/>
    </ligand>
</feature>
<organism evidence="13">
    <name type="scientific">Dictyoglomus thermophilum</name>
    <dbReference type="NCBI Taxonomy" id="14"/>
    <lineage>
        <taxon>Bacteria</taxon>
        <taxon>Pseudomonadati</taxon>
        <taxon>Dictyoglomota</taxon>
        <taxon>Dictyoglomia</taxon>
        <taxon>Dictyoglomales</taxon>
        <taxon>Dictyoglomaceae</taxon>
        <taxon>Dictyoglomus</taxon>
    </lineage>
</organism>
<gene>
    <name evidence="13" type="ORF">ENU78_06415</name>
</gene>
<dbReference type="PANTHER" id="PTHR10954">
    <property type="entry name" value="RIBONUCLEASE H2 SUBUNIT A"/>
    <property type="match status" value="1"/>
</dbReference>
<evidence type="ECO:0000256" key="5">
    <source>
        <dbReference type="ARBA" id="ARBA00022490"/>
    </source>
</evidence>
<feature type="binding site" evidence="10">
    <location>
        <position position="88"/>
    </location>
    <ligand>
        <name>a divalent metal cation</name>
        <dbReference type="ChEBI" id="CHEBI:60240"/>
    </ligand>
</feature>
<dbReference type="InterPro" id="IPR001352">
    <property type="entry name" value="RNase_HII/HIII"/>
</dbReference>
<dbReference type="AlphaFoldDB" id="A0A7V4DYL2"/>
<dbReference type="RefSeq" id="WP_149122602.1">
    <property type="nucleotide sequence ID" value="NZ_VTFL01000002.1"/>
</dbReference>
<evidence type="ECO:0000256" key="1">
    <source>
        <dbReference type="ARBA" id="ARBA00000077"/>
    </source>
</evidence>
<sequence>MYGRTWKLNGNKSKEIRGYLLRKGGIEESPTNPYELWRIKLKGSTFVYYTSGKLYSTQSEEAEEIWKEIDSLVGDNLDLSKDYFIGFDEVGKGEVFGPIITCGVLIKRDYISQIPSELKTPDTKKSHDFEYWGRILSIINKHISDVFFYAIDLIQPREIDRFNINQLLDLSYTKLIKRLMEGLPLGVEARVVIDDYGVGEGLKKFLEKESKESNFEYIFAIDSEDKFLEVKLASLIAKAHRERILKFLQETYGIPRNLIKGNMSNKKLELFLVNYSHIDSWFIRKSFGNKVKKEKPSFYNLISEEGKFRCFFCGKENNEAFLRNYKFVCPFCDKEMKDLDLAMKYHSGVIKVDKESFEPILEVIKNSHLLDGFGFVFDHALKGYFIYYENIGRILTLDKPPSKYITSRVKGDVVVFSLFRNVDNI</sequence>
<dbReference type="GO" id="GO:0046872">
    <property type="term" value="F:metal ion binding"/>
    <property type="evidence" value="ECO:0007669"/>
    <property type="project" value="UniProtKB-KW"/>
</dbReference>
<dbReference type="EMBL" id="DTDV01000017">
    <property type="protein sequence ID" value="HGK24048.1"/>
    <property type="molecule type" value="Genomic_DNA"/>
</dbReference>
<evidence type="ECO:0000256" key="9">
    <source>
        <dbReference type="ARBA" id="ARBA00022801"/>
    </source>
</evidence>
<dbReference type="Pfam" id="PF01351">
    <property type="entry name" value="RNase_HII"/>
    <property type="match status" value="1"/>
</dbReference>
<dbReference type="GO" id="GO:0005737">
    <property type="term" value="C:cytoplasm"/>
    <property type="evidence" value="ECO:0007669"/>
    <property type="project" value="UniProtKB-SubCell"/>
</dbReference>
<dbReference type="GO" id="GO:0043137">
    <property type="term" value="P:DNA replication, removal of RNA primer"/>
    <property type="evidence" value="ECO:0007669"/>
    <property type="project" value="TreeGrafter"/>
</dbReference>
<evidence type="ECO:0000313" key="13">
    <source>
        <dbReference type="EMBL" id="HGK24048.1"/>
    </source>
</evidence>
<dbReference type="SUPFAM" id="SSF53098">
    <property type="entry name" value="Ribonuclease H-like"/>
    <property type="match status" value="1"/>
</dbReference>
<dbReference type="EC" id="3.1.26.4" evidence="11"/>
<feature type="binding site" evidence="10">
    <location>
        <position position="194"/>
    </location>
    <ligand>
        <name>a divalent metal cation</name>
        <dbReference type="ChEBI" id="CHEBI:60240"/>
    </ligand>
</feature>
<comment type="caution">
    <text evidence="13">The sequence shown here is derived from an EMBL/GenBank/DDBJ whole genome shotgun (WGS) entry which is preliminary data.</text>
</comment>
<evidence type="ECO:0000256" key="7">
    <source>
        <dbReference type="ARBA" id="ARBA00022723"/>
    </source>
</evidence>
<reference evidence="13" key="1">
    <citation type="journal article" date="2020" name="mSystems">
        <title>Genome- and Community-Level Interaction Insights into Carbon Utilization and Element Cycling Functions of Hydrothermarchaeota in Hydrothermal Sediment.</title>
        <authorList>
            <person name="Zhou Z."/>
            <person name="Liu Y."/>
            <person name="Xu W."/>
            <person name="Pan J."/>
            <person name="Luo Z.H."/>
            <person name="Li M."/>
        </authorList>
    </citation>
    <scope>NUCLEOTIDE SEQUENCE [LARGE SCALE GENOMIC DNA]</scope>
    <source>
        <strain evidence="13">SpSt-70</strain>
    </source>
</reference>
<accession>A0A7V4DYL2</accession>
<name>A0A7V4DYL2_DICTH</name>
<evidence type="ECO:0000256" key="11">
    <source>
        <dbReference type="RuleBase" id="RU003515"/>
    </source>
</evidence>
<dbReference type="PROSITE" id="PS51975">
    <property type="entry name" value="RNASE_H_2"/>
    <property type="match status" value="1"/>
</dbReference>
<dbReference type="Gene3D" id="3.30.420.10">
    <property type="entry name" value="Ribonuclease H-like superfamily/Ribonuclease H"/>
    <property type="match status" value="1"/>
</dbReference>
<proteinExistence type="inferred from homology"/>
<keyword evidence="5" id="KW-0963">Cytoplasm</keyword>
<dbReference type="GO" id="GO:0032299">
    <property type="term" value="C:ribonuclease H2 complex"/>
    <property type="evidence" value="ECO:0007669"/>
    <property type="project" value="TreeGrafter"/>
</dbReference>
<evidence type="ECO:0000256" key="10">
    <source>
        <dbReference type="PROSITE-ProRule" id="PRU01319"/>
    </source>
</evidence>
<comment type="catalytic activity">
    <reaction evidence="1 10 11">
        <text>Endonucleolytic cleavage to 5'-phosphomonoester.</text>
        <dbReference type="EC" id="3.1.26.4"/>
    </reaction>
</comment>
<dbReference type="GO" id="GO:0004523">
    <property type="term" value="F:RNA-DNA hybrid ribonuclease activity"/>
    <property type="evidence" value="ECO:0007669"/>
    <property type="project" value="UniProtKB-UniRule"/>
</dbReference>
<dbReference type="GO" id="GO:0003723">
    <property type="term" value="F:RNA binding"/>
    <property type="evidence" value="ECO:0007669"/>
    <property type="project" value="UniProtKB-UniRule"/>
</dbReference>
<evidence type="ECO:0000256" key="3">
    <source>
        <dbReference type="ARBA" id="ARBA00004065"/>
    </source>
</evidence>